<name>A0ABP3KDD4_9ACTN</name>
<feature type="domain" description="Protein kinase" evidence="2">
    <location>
        <begin position="267"/>
        <end position="534"/>
    </location>
</feature>
<dbReference type="Proteomes" id="UP001500909">
    <property type="component" value="Unassembled WGS sequence"/>
</dbReference>
<dbReference type="NCBIfam" id="NF038151">
    <property type="entry name" value="lanthi_synth_III"/>
    <property type="match status" value="1"/>
</dbReference>
<dbReference type="Pfam" id="PF00069">
    <property type="entry name" value="Pkinase"/>
    <property type="match status" value="1"/>
</dbReference>
<dbReference type="SMART" id="SM01260">
    <property type="entry name" value="LANC_like"/>
    <property type="match status" value="1"/>
</dbReference>
<dbReference type="InterPro" id="IPR053524">
    <property type="entry name" value="Aerial_hyphae_peptide-synth"/>
</dbReference>
<protein>
    <submittedName>
        <fullName evidence="3">Class III lanthionine synthetase LanKC</fullName>
    </submittedName>
</protein>
<gene>
    <name evidence="3" type="primary">lanKC_2</name>
    <name evidence="3" type="ORF">GCM10010361_46850</name>
</gene>
<comment type="caution">
    <text evidence="3">The sequence shown here is derived from an EMBL/GenBank/DDBJ whole genome shotgun (WGS) entry which is preliminary data.</text>
</comment>
<sequence length="911" mass="98432">MVVPAVPVGTSLCRERGANALPLPAIGDGPRNDAGVGMNPEYAAYCDADRWFYDAPRRVTEKQQGGGLFEEAACPAAPEGWEELHSGDWTALSPAGIRLPAQGWKIHVSAGLDNACTVLRTVTEYCFAQRIAFKFVPSRYLLHIKNAKYADRASSGKFITVYPVDDRHCEETARELDRLLAGEHGPYILSDLRWGDGPVHLRYGAFARRYCHGDNGELVPAVADPAGELVPDLRGPSFRLPEWVSPPEFLAPHLAARSAQSLTDLPYVIERALHFSNGGGVYAGRDRRTGRPVVLKEGRPHAGLAADGADAVSRLRREQWALERLAGLDCVPQVLDSFTLGEHHFLVLEYVEGTTLNTAFARQFPLSETDPPADRLAAHTEWAERMYGLVERAVRQVNDRGLVFGDLHMSNVMVSPDESSVTLLDFESASPAEEMRRQVVANPAFVAPADRRGTEIDRYALACLRLALFAPLTTLFPLDRTKAGHLADIIADRYPVRREALDRAVGEITGISPGTAPGTSPSATAVPSAPPAYLPVRPGDWPAARDSMVRAVLAAATPQRNDRYFPGDIAQFATPCGGQSFGYGTAGVLYALQSADVRCEDAEEWLLLRSKEPETGTPVGFYDGLSGIAWTLAGLGHRAAAAELAHLVARQPLDGLNTGLHSGLAGVGLALLELARLLEEPTLHDTALRCAQLTADRLSAEPVGNARAGLLHGAAGPALLFLRLHERTGDPALLDAAATALRSDLTRCVRDDRGALLVREPRRTMPYLGGGSVGIGMVLDDYLVHREDEEFATARTEIRQAARSSFYIQPGLFRGVAGLILHLARTSAPGDGRHQDVARQSELLAWHAIPYQGQLAFPGEQLSRLSMDLSTGTAGCLLALGSVHRPDRAHLPFLPPLRRPTGRSQPGADGK</sequence>
<dbReference type="InterPro" id="IPR007822">
    <property type="entry name" value="LANC-like"/>
</dbReference>
<dbReference type="PROSITE" id="PS50011">
    <property type="entry name" value="PROTEIN_KINASE_DOM"/>
    <property type="match status" value="1"/>
</dbReference>
<dbReference type="CDD" id="cd04791">
    <property type="entry name" value="LanC_SerThrkinase"/>
    <property type="match status" value="1"/>
</dbReference>
<proteinExistence type="predicted"/>
<dbReference type="SUPFAM" id="SSF56112">
    <property type="entry name" value="Protein kinase-like (PK-like)"/>
    <property type="match status" value="1"/>
</dbReference>
<dbReference type="Gene3D" id="1.50.10.20">
    <property type="match status" value="1"/>
</dbReference>
<evidence type="ECO:0000313" key="4">
    <source>
        <dbReference type="Proteomes" id="UP001500909"/>
    </source>
</evidence>
<dbReference type="Pfam" id="PF25816">
    <property type="entry name" value="RamC_N"/>
    <property type="match status" value="1"/>
</dbReference>
<dbReference type="EMBL" id="BAAABY010000033">
    <property type="protein sequence ID" value="GAA0476992.1"/>
    <property type="molecule type" value="Genomic_DNA"/>
</dbReference>
<dbReference type="SUPFAM" id="SSF158745">
    <property type="entry name" value="LanC-like"/>
    <property type="match status" value="1"/>
</dbReference>
<dbReference type="InterPro" id="IPR058053">
    <property type="entry name" value="RamC_C"/>
</dbReference>
<evidence type="ECO:0000256" key="1">
    <source>
        <dbReference type="SAM" id="MobiDB-lite"/>
    </source>
</evidence>
<dbReference type="Pfam" id="PF05147">
    <property type="entry name" value="LANC_like"/>
    <property type="match status" value="1"/>
</dbReference>
<dbReference type="InterPro" id="IPR000719">
    <property type="entry name" value="Prot_kinase_dom"/>
</dbReference>
<dbReference type="InterPro" id="IPR011009">
    <property type="entry name" value="Kinase-like_dom_sf"/>
</dbReference>
<organism evidence="3 4">
    <name type="scientific">Streptomyces olivaceiscleroticus</name>
    <dbReference type="NCBI Taxonomy" id="68245"/>
    <lineage>
        <taxon>Bacteria</taxon>
        <taxon>Bacillati</taxon>
        <taxon>Actinomycetota</taxon>
        <taxon>Actinomycetes</taxon>
        <taxon>Kitasatosporales</taxon>
        <taxon>Streptomycetaceae</taxon>
        <taxon>Streptomyces</taxon>
    </lineage>
</organism>
<dbReference type="SMART" id="SM00220">
    <property type="entry name" value="S_TKc"/>
    <property type="match status" value="1"/>
</dbReference>
<dbReference type="Gene3D" id="1.10.510.10">
    <property type="entry name" value="Transferase(Phosphotransferase) domain 1"/>
    <property type="match status" value="1"/>
</dbReference>
<accession>A0ABP3KDD4</accession>
<dbReference type="PRINTS" id="PR01955">
    <property type="entry name" value="LANCFRANKIA"/>
</dbReference>
<keyword evidence="4" id="KW-1185">Reference proteome</keyword>
<evidence type="ECO:0000313" key="3">
    <source>
        <dbReference type="EMBL" id="GAA0476992.1"/>
    </source>
</evidence>
<feature type="region of interest" description="Disordered" evidence="1">
    <location>
        <begin position="891"/>
        <end position="911"/>
    </location>
</feature>
<dbReference type="InterPro" id="IPR057929">
    <property type="entry name" value="RamC_N"/>
</dbReference>
<reference evidence="4" key="1">
    <citation type="journal article" date="2019" name="Int. J. Syst. Evol. Microbiol.">
        <title>The Global Catalogue of Microorganisms (GCM) 10K type strain sequencing project: providing services to taxonomists for standard genome sequencing and annotation.</title>
        <authorList>
            <consortium name="The Broad Institute Genomics Platform"/>
            <consortium name="The Broad Institute Genome Sequencing Center for Infectious Disease"/>
            <person name="Wu L."/>
            <person name="Ma J."/>
        </authorList>
    </citation>
    <scope>NUCLEOTIDE SEQUENCE [LARGE SCALE GENOMIC DNA]</scope>
    <source>
        <strain evidence="4">JCM 4805</strain>
    </source>
</reference>
<dbReference type="Gene3D" id="3.30.200.20">
    <property type="entry name" value="Phosphorylase Kinase, domain 1"/>
    <property type="match status" value="1"/>
</dbReference>
<evidence type="ECO:0000259" key="2">
    <source>
        <dbReference type="PROSITE" id="PS50011"/>
    </source>
</evidence>